<proteinExistence type="predicted"/>
<keyword evidence="2" id="KW-1185">Reference proteome</keyword>
<protein>
    <submittedName>
        <fullName evidence="1">Baf family transcriptional activator</fullName>
    </submittedName>
</protein>
<dbReference type="Proteomes" id="UP000218418">
    <property type="component" value="Chromosome"/>
</dbReference>
<evidence type="ECO:0000313" key="1">
    <source>
        <dbReference type="EMBL" id="BAY85577.1"/>
    </source>
</evidence>
<gene>
    <name evidence="1" type="ORF">NIES267_50770</name>
</gene>
<sequence>MLSNPSKTWLALIIGNSRLHWGLFNQNNLLEAWNTNYLTESKIKVLAENKNLEQTLSHLSTPSPPLPLSSSLP</sequence>
<dbReference type="AlphaFoldDB" id="A0A1Z4LWE9"/>
<evidence type="ECO:0000313" key="2">
    <source>
        <dbReference type="Proteomes" id="UP000218418"/>
    </source>
</evidence>
<organism evidence="1 2">
    <name type="scientific">Calothrix parasitica NIES-267</name>
    <dbReference type="NCBI Taxonomy" id="1973488"/>
    <lineage>
        <taxon>Bacteria</taxon>
        <taxon>Bacillati</taxon>
        <taxon>Cyanobacteriota</taxon>
        <taxon>Cyanophyceae</taxon>
        <taxon>Nostocales</taxon>
        <taxon>Calotrichaceae</taxon>
        <taxon>Calothrix</taxon>
    </lineage>
</organism>
<reference evidence="1 2" key="1">
    <citation type="submission" date="2017-06" db="EMBL/GenBank/DDBJ databases">
        <title>Genome sequencing of cyanobaciteial culture collection at National Institute for Environmental Studies (NIES).</title>
        <authorList>
            <person name="Hirose Y."/>
            <person name="Shimura Y."/>
            <person name="Fujisawa T."/>
            <person name="Nakamura Y."/>
            <person name="Kawachi M."/>
        </authorList>
    </citation>
    <scope>NUCLEOTIDE SEQUENCE [LARGE SCALE GENOMIC DNA]</scope>
    <source>
        <strain evidence="1 2">NIES-267</strain>
    </source>
</reference>
<name>A0A1Z4LWE9_9CYAN</name>
<accession>A0A1Z4LWE9</accession>
<dbReference type="EMBL" id="AP018227">
    <property type="protein sequence ID" value="BAY85577.1"/>
    <property type="molecule type" value="Genomic_DNA"/>
</dbReference>